<dbReference type="InterPro" id="IPR028994">
    <property type="entry name" value="Integrin_alpha_N"/>
</dbReference>
<gene>
    <name evidence="2" type="ORF">H5P27_08730</name>
</gene>
<dbReference type="InterPro" id="IPR013783">
    <property type="entry name" value="Ig-like_fold"/>
</dbReference>
<dbReference type="Pfam" id="PF17957">
    <property type="entry name" value="Big_7"/>
    <property type="match status" value="5"/>
</dbReference>
<dbReference type="Gene3D" id="2.60.120.260">
    <property type="entry name" value="Galactose-binding domain-like"/>
    <property type="match status" value="4"/>
</dbReference>
<dbReference type="InterPro" id="IPR008979">
    <property type="entry name" value="Galactose-bd-like_sf"/>
</dbReference>
<evidence type="ECO:0000313" key="3">
    <source>
        <dbReference type="Proteomes" id="UP000526501"/>
    </source>
</evidence>
<dbReference type="InterPro" id="IPR034641">
    <property type="entry name" value="RGL11"/>
</dbReference>
<dbReference type="CDD" id="cd10318">
    <property type="entry name" value="RGL11"/>
    <property type="match status" value="1"/>
</dbReference>
<feature type="domain" description="CBM6" evidence="1">
    <location>
        <begin position="1217"/>
        <end position="1339"/>
    </location>
</feature>
<keyword evidence="3" id="KW-1185">Reference proteome</keyword>
<dbReference type="Pfam" id="PF21348">
    <property type="entry name" value="RGL11_C"/>
    <property type="match status" value="1"/>
</dbReference>
<dbReference type="Gene3D" id="2.60.40.10">
    <property type="entry name" value="Immunoglobulins"/>
    <property type="match status" value="6"/>
</dbReference>
<comment type="caution">
    <text evidence="2">The sequence shown here is derived from an EMBL/GenBank/DDBJ whole genome shotgun (WGS) entry which is preliminary data.</text>
</comment>
<dbReference type="SUPFAM" id="SSF69318">
    <property type="entry name" value="Integrin alpha N-terminal domain"/>
    <property type="match status" value="1"/>
</dbReference>
<name>A0A7X1B677_9BACT</name>
<dbReference type="EMBL" id="JACHVC010000008">
    <property type="protein sequence ID" value="MBC2606129.1"/>
    <property type="molecule type" value="Genomic_DNA"/>
</dbReference>
<evidence type="ECO:0000313" key="2">
    <source>
        <dbReference type="EMBL" id="MBC2606129.1"/>
    </source>
</evidence>
<dbReference type="SUPFAM" id="SSF49785">
    <property type="entry name" value="Galactose-binding domain-like"/>
    <property type="match status" value="1"/>
</dbReference>
<dbReference type="Proteomes" id="UP000526501">
    <property type="component" value="Unassembled WGS sequence"/>
</dbReference>
<dbReference type="InterPro" id="IPR041624">
    <property type="entry name" value="RGI_lyase"/>
</dbReference>
<dbReference type="PROSITE" id="PS51175">
    <property type="entry name" value="CBM6"/>
    <property type="match status" value="1"/>
</dbReference>
<protein>
    <recommendedName>
        <fullName evidence="1">CBM6 domain-containing protein</fullName>
    </recommendedName>
</protein>
<accession>A0A7X1B677</accession>
<dbReference type="InterPro" id="IPR005084">
    <property type="entry name" value="CBM6"/>
</dbReference>
<dbReference type="PANTHER" id="PTHR43118">
    <property type="entry name" value="RHAMNOGALACTURONAN LYASE (EUROFUNG)"/>
    <property type="match status" value="1"/>
</dbReference>
<proteinExistence type="predicted"/>
<dbReference type="GO" id="GO:0030246">
    <property type="term" value="F:carbohydrate binding"/>
    <property type="evidence" value="ECO:0007669"/>
    <property type="project" value="InterPro"/>
</dbReference>
<sequence>MTIPRSFSFSCAIGWKMALSLLFSVLIFAHTTRSAPHQLELLDRGLVALKANENQVYLSWRLLASDSEGTAFNVYRSADGGPAVKLTMEAVSLTTDFVDNAADLSLANEYYVRAVVDGVELAASDTVSIDADAEVRQYLSLPLQVPEGGETASGNFEYSANDLSVGDLDGDGAYEVVVKWYPSNAKDNSQSGFTGNTLLDAYTLSGELLWRIDLGVNIRSGSHYTQFMVYDLDGDGKAEIACRTAEGSMDASGAYIAQPENWQGDVALSEIPVDHEADRRNSGGYILEGPEFLTIFDGLTGMELVSTLYEPQRVPGTYFPTTAEINQYWGDSYGNRIDRFNAAVAYLDGTRPSLVMCRGYYTRTALVAYDWRGGVLSKRWMFDTLDEAVSDTYRGQGAHSITVGDVDLDGKDEIVYGASTIDDDGTGLYNTNLGHGDALHLSDMDPDRSGLEVWMPHESPSSYGANGSELHDAATGEIIFGVGGGGADVGRGVAADIDPRYRGFETWASRGGMHSVSGEAIETVSLPSMNFLVWWDADPLREMLNNTTISKWNWSVGSQEAIFTDDGILSNNSTKATPNLSGDILGDWREEVIWRNVDSTELRIYSTVIPANNRLVTLMHDRQYRLAIAWQNVGYNQPPHTGFYLGDGMLPPARPDFYYARTSVDPEVSLVSPVDGEVYKIGDEVAMVAEASDTDGAVSSVEFYEDAKFYGMDLTDPYTAIWDATEGGSFELRAVATDDEGLQGVSAPLVVTVTHNDVYDDAIAWSPWTPRGTRVDGYQGDGYAILGRPWHFLLYENVDGGLDGGHKTLRIRYSTKSRGKEKLYVCVNGRFVRLRLNESHSRSRSRSHSHSRSRSHSQDAWQYAETTIELLPGTENTIFMFARGGTILVDGIEVEGVLRNQDPEIQLINPVDGYTNLEGTDLFLSALAKDVGGAVAQVDFLVNDSVLTTDLSDPYEYIWNDIPEGDYAIKATATDDLGAVVESDTVNVLINNPPSVEIVNPSTGAYTLVSEALPVDVEASDGVGSVEQVELLQDGESLGVSAGPEFGFEWTPSEVGQISLQAVATDNRGTTASSSDVAVTVLPAGYEADYQLEDGGLVGGSGAAADTAGFNGTGYATLPSGDAQIQLKQVDGGSGSMALLRIRFANPEATSRVGAVLVNGNSFAVEYDSTDSAFSTLVVPAPLDAGKSNTILFTAAGEGELYIDELTVRGLQSEADHTYHAENGVRTGSMVLESSNTGFNGIGYMNFPGSEGILEFPTVDGGLGGTKTLSVRYALGSGSRAGTLSINGVSQAIDFVASGSWTGYVTMDIEIELNPGNSNSIVIESIGNDLANVDEVIVRDVGALSDVPAVTLLTPADPAIEWRWGDTMSITASATVASGSIEKVEYYAMDPVVKVGEASGEPFAYDWFVLPGEYEIFARAYSDNGSVAESYGYLMDVSFDNDLPVAEITSPGEGTVLLDGDDVTIEVAASDPDGSVALVEFYVDDVLVAADTSAPYSHTLSALAAGGYQVKVRAQDNLGSYSYVDVVQLGVFYATGGDLIQEAEEGIVAGSFELNYDSRLAGPVGEVNAVKAISSSSDEGTDLPGTDYLEMRFNIPVRGYYRIKSSVASPDGSSDSMYVAIDGADPFQNRWVTAISSSFTEDYVRSDSQDPLLIFWEAGGHFVRFGYREPLKLDYFEVELVNEAPLAQPFFTEGGEAYQEAENAAEIGGNFTVVEDSAASGGYAIETGGSLSPTPNYALFQFNVEYAGFYALKAGVKTVLLNGTTDSFYVSIDGASNSQHVWDTEQSDTVYVEDYATSRTAGDPLLFFLYPGGHTIRIGDREGPFLDWVELEYQGDGL</sequence>
<dbReference type="PANTHER" id="PTHR43118:SF1">
    <property type="entry name" value="RHAMNOGALACTURONAN LYASE (EUROFUNG)"/>
    <property type="match status" value="1"/>
</dbReference>
<evidence type="ECO:0000259" key="1">
    <source>
        <dbReference type="PROSITE" id="PS51175"/>
    </source>
</evidence>
<dbReference type="InterPro" id="IPR049366">
    <property type="entry name" value="RGL11_C"/>
</dbReference>
<dbReference type="Pfam" id="PF18370">
    <property type="entry name" value="RGI_lyase"/>
    <property type="match status" value="1"/>
</dbReference>
<organism evidence="2 3">
    <name type="scientific">Pelagicoccus albus</name>
    <dbReference type="NCBI Taxonomy" id="415222"/>
    <lineage>
        <taxon>Bacteria</taxon>
        <taxon>Pseudomonadati</taxon>
        <taxon>Verrucomicrobiota</taxon>
        <taxon>Opitutia</taxon>
        <taxon>Puniceicoccales</taxon>
        <taxon>Pelagicoccaceae</taxon>
        <taxon>Pelagicoccus</taxon>
    </lineage>
</organism>
<reference evidence="2 3" key="1">
    <citation type="submission" date="2020-07" db="EMBL/GenBank/DDBJ databases">
        <authorList>
            <person name="Feng X."/>
        </authorList>
    </citation>
    <scope>NUCLEOTIDE SEQUENCE [LARGE SCALE GENOMIC DNA]</scope>
    <source>
        <strain evidence="2 3">JCM23202</strain>
    </source>
</reference>